<dbReference type="SUPFAM" id="SSF53850">
    <property type="entry name" value="Periplasmic binding protein-like II"/>
    <property type="match status" value="1"/>
</dbReference>
<dbReference type="PANTHER" id="PTHR30126:SF78">
    <property type="entry name" value="HTH LYSR-TYPE DOMAIN-CONTAINING PROTEIN"/>
    <property type="match status" value="1"/>
</dbReference>
<evidence type="ECO:0000259" key="5">
    <source>
        <dbReference type="PROSITE" id="PS50931"/>
    </source>
</evidence>
<accession>A0ABS7DJN7</accession>
<dbReference type="SUPFAM" id="SSF46785">
    <property type="entry name" value="Winged helix' DNA-binding domain"/>
    <property type="match status" value="1"/>
</dbReference>
<dbReference type="Gene3D" id="3.40.190.290">
    <property type="match status" value="1"/>
</dbReference>
<comment type="similarity">
    <text evidence="1">Belongs to the LysR transcriptional regulatory family.</text>
</comment>
<dbReference type="CDD" id="cd05466">
    <property type="entry name" value="PBP2_LTTR_substrate"/>
    <property type="match status" value="1"/>
</dbReference>
<feature type="domain" description="HTH lysR-type" evidence="5">
    <location>
        <begin position="1"/>
        <end position="58"/>
    </location>
</feature>
<dbReference type="PROSITE" id="PS50931">
    <property type="entry name" value="HTH_LYSR"/>
    <property type="match status" value="1"/>
</dbReference>
<keyword evidence="2" id="KW-0805">Transcription regulation</keyword>
<keyword evidence="7" id="KW-1185">Reference proteome</keyword>
<dbReference type="Gene3D" id="1.10.10.10">
    <property type="entry name" value="Winged helix-like DNA-binding domain superfamily/Winged helix DNA-binding domain"/>
    <property type="match status" value="1"/>
</dbReference>
<organism evidence="6 7">
    <name type="scientific">Caproiciproducens faecalis</name>
    <dbReference type="NCBI Taxonomy" id="2820301"/>
    <lineage>
        <taxon>Bacteria</taxon>
        <taxon>Bacillati</taxon>
        <taxon>Bacillota</taxon>
        <taxon>Clostridia</taxon>
        <taxon>Eubacteriales</taxon>
        <taxon>Acutalibacteraceae</taxon>
        <taxon>Caproiciproducens</taxon>
    </lineage>
</organism>
<dbReference type="RefSeq" id="WP_219963919.1">
    <property type="nucleotide sequence ID" value="NZ_JAGFNZ010000001.1"/>
</dbReference>
<dbReference type="PANTHER" id="PTHR30126">
    <property type="entry name" value="HTH-TYPE TRANSCRIPTIONAL REGULATOR"/>
    <property type="match status" value="1"/>
</dbReference>
<protein>
    <submittedName>
        <fullName evidence="6">LysR family transcriptional regulator</fullName>
    </submittedName>
</protein>
<evidence type="ECO:0000256" key="2">
    <source>
        <dbReference type="ARBA" id="ARBA00023015"/>
    </source>
</evidence>
<keyword evidence="4" id="KW-0804">Transcription</keyword>
<reference evidence="6 7" key="1">
    <citation type="submission" date="2021-03" db="EMBL/GenBank/DDBJ databases">
        <title>Caproiciproducens sp. nov. isolated from feces of cow.</title>
        <authorList>
            <person name="Choi J.-Y."/>
        </authorList>
    </citation>
    <scope>NUCLEOTIDE SEQUENCE [LARGE SCALE GENOMIC DNA]</scope>
    <source>
        <strain evidence="6 7">AGMB10547</strain>
    </source>
</reference>
<evidence type="ECO:0000256" key="4">
    <source>
        <dbReference type="ARBA" id="ARBA00023163"/>
    </source>
</evidence>
<comment type="caution">
    <text evidence="6">The sequence shown here is derived from an EMBL/GenBank/DDBJ whole genome shotgun (WGS) entry which is preliminary data.</text>
</comment>
<evidence type="ECO:0000313" key="6">
    <source>
        <dbReference type="EMBL" id="MBW7571513.1"/>
    </source>
</evidence>
<dbReference type="InterPro" id="IPR036390">
    <property type="entry name" value="WH_DNA-bd_sf"/>
</dbReference>
<evidence type="ECO:0000313" key="7">
    <source>
        <dbReference type="Proteomes" id="UP000719942"/>
    </source>
</evidence>
<proteinExistence type="inferred from homology"/>
<dbReference type="InterPro" id="IPR005119">
    <property type="entry name" value="LysR_subst-bd"/>
</dbReference>
<gene>
    <name evidence="6" type="ORF">J5W02_01690</name>
</gene>
<evidence type="ECO:0000256" key="1">
    <source>
        <dbReference type="ARBA" id="ARBA00009437"/>
    </source>
</evidence>
<dbReference type="InterPro" id="IPR036388">
    <property type="entry name" value="WH-like_DNA-bd_sf"/>
</dbReference>
<evidence type="ECO:0000256" key="3">
    <source>
        <dbReference type="ARBA" id="ARBA00023125"/>
    </source>
</evidence>
<dbReference type="InterPro" id="IPR000847">
    <property type="entry name" value="LysR_HTH_N"/>
</dbReference>
<keyword evidence="3" id="KW-0238">DNA-binding</keyword>
<name>A0ABS7DJN7_9FIRM</name>
<sequence>MNQNDCLIIDTLYSNKSINTTAEKLYLTQPALTRRIQKIEEEFDTTIVKRSSKGITFTSEGKLIAQHAKKMLDDYAAIQAKLNRMKNDVFGTVRIGISNSLACYMLPDLLYSYKKIHPLVDFEVVTGYSSEVVRLVYNRDVQIGFVRGDHMASLNKHLIGIDQAYIVSKTPVTLSEIPKIPRIDFYADIPAQTMIENWWYEHFAETPYIAMRLKSGQTCIEMIKRGLGYGIFLTDNFFKDIQDNISYQPLYYKNGNPVTRNNWMIHRDESDDENHVRSFRLFCLDYFEGPGMFG</sequence>
<dbReference type="EMBL" id="JAGFNZ010000001">
    <property type="protein sequence ID" value="MBW7571513.1"/>
    <property type="molecule type" value="Genomic_DNA"/>
</dbReference>
<dbReference type="Pfam" id="PF00126">
    <property type="entry name" value="HTH_1"/>
    <property type="match status" value="1"/>
</dbReference>
<dbReference type="Pfam" id="PF03466">
    <property type="entry name" value="LysR_substrate"/>
    <property type="match status" value="1"/>
</dbReference>
<dbReference type="Proteomes" id="UP000719942">
    <property type="component" value="Unassembled WGS sequence"/>
</dbReference>